<evidence type="ECO:0000256" key="9">
    <source>
        <dbReference type="ARBA" id="ARBA00023136"/>
    </source>
</evidence>
<reference evidence="14" key="1">
    <citation type="submission" date="2023-07" db="EMBL/GenBank/DDBJ databases">
        <title>The carbon used by Thiothrix.</title>
        <authorList>
            <person name="Chen L."/>
        </authorList>
    </citation>
    <scope>NUCLEOTIDE SEQUENCE [LARGE SCALE GENOMIC DNA]</scope>
</reference>
<dbReference type="RefSeq" id="WP_324695101.1">
    <property type="nucleotide sequence ID" value="NZ_JAYMYJ010000105.1"/>
</dbReference>
<evidence type="ECO:0000256" key="4">
    <source>
        <dbReference type="ARBA" id="ARBA00022723"/>
    </source>
</evidence>
<gene>
    <name evidence="13" type="ORF">VSS37_10835</name>
</gene>
<evidence type="ECO:0000256" key="12">
    <source>
        <dbReference type="SAM" id="Phobius"/>
    </source>
</evidence>
<evidence type="ECO:0000256" key="11">
    <source>
        <dbReference type="ARBA" id="ARBA00023444"/>
    </source>
</evidence>
<feature type="transmembrane region" description="Helical" evidence="12">
    <location>
        <begin position="244"/>
        <end position="265"/>
    </location>
</feature>
<keyword evidence="2" id="KW-1003">Cell membrane</keyword>
<dbReference type="Pfam" id="PF02628">
    <property type="entry name" value="COX15-CtaA"/>
    <property type="match status" value="1"/>
</dbReference>
<keyword evidence="4" id="KW-0479">Metal-binding</keyword>
<keyword evidence="10" id="KW-1015">Disulfide bond</keyword>
<dbReference type="PANTHER" id="PTHR35457">
    <property type="entry name" value="HEME A SYNTHASE"/>
    <property type="match status" value="1"/>
</dbReference>
<keyword evidence="8" id="KW-0350">Heme biosynthesis</keyword>
<evidence type="ECO:0000256" key="7">
    <source>
        <dbReference type="ARBA" id="ARBA00023004"/>
    </source>
</evidence>
<keyword evidence="7" id="KW-0408">Iron</keyword>
<keyword evidence="3 12" id="KW-0812">Transmembrane</keyword>
<comment type="caution">
    <text evidence="13">The sequence shown here is derived from an EMBL/GenBank/DDBJ whole genome shotgun (WGS) entry which is preliminary data.</text>
</comment>
<protein>
    <submittedName>
        <fullName evidence="13">COX15/CtaA family protein</fullName>
    </submittedName>
</protein>
<evidence type="ECO:0000256" key="6">
    <source>
        <dbReference type="ARBA" id="ARBA00023002"/>
    </source>
</evidence>
<keyword evidence="9 12" id="KW-0472">Membrane</keyword>
<comment type="pathway">
    <text evidence="11">Porphyrin-containing compound metabolism.</text>
</comment>
<keyword evidence="5 12" id="KW-1133">Transmembrane helix</keyword>
<dbReference type="PANTHER" id="PTHR35457:SF1">
    <property type="entry name" value="HEME A SYNTHASE"/>
    <property type="match status" value="1"/>
</dbReference>
<comment type="subcellular location">
    <subcellularLocation>
        <location evidence="1">Membrane</location>
        <topology evidence="1">Multi-pass membrane protein</topology>
    </subcellularLocation>
</comment>
<name>A0ABU6CXB6_9GAMM</name>
<evidence type="ECO:0000256" key="1">
    <source>
        <dbReference type="ARBA" id="ARBA00004141"/>
    </source>
</evidence>
<dbReference type="Proteomes" id="UP001308005">
    <property type="component" value="Unassembled WGS sequence"/>
</dbReference>
<evidence type="ECO:0000256" key="8">
    <source>
        <dbReference type="ARBA" id="ARBA00023133"/>
    </source>
</evidence>
<evidence type="ECO:0000313" key="13">
    <source>
        <dbReference type="EMBL" id="MEB4591476.1"/>
    </source>
</evidence>
<feature type="transmembrane region" description="Helical" evidence="12">
    <location>
        <begin position="308"/>
        <end position="326"/>
    </location>
</feature>
<sequence length="329" mass="36120">MQTFYSRLLSVTLLLALAVIVLGAYTRLSDAGLGCPDWPGCYGHLTVPGVVDDAQFQRPLEAHKAWKEMIHRYAAGTLGLLILGIFIINLRFRQQLAQTGLALPALLLGTVLFQAALGMWTVTLLLSPMIVTGHLLGGFATLSLVWLLWLRQHHSRPLMFHSPATVRLKMASLITLLLLVGQIFLGGWTSTHYAAVACGTTFPTCHGTLWPDADFASGFAFEWREGTNYEFGILENPARTAIHLAHRLGALVVLLTLGALAWWAIRKRQQLLGMTPYAILLLLLTQVTLGILNVVLALPLFVATSHTLVAALLLLAVISLNYRLYLARQ</sequence>
<keyword evidence="6" id="KW-0560">Oxidoreductase</keyword>
<feature type="transmembrane region" description="Helical" evidence="12">
    <location>
        <begin position="277"/>
        <end position="302"/>
    </location>
</feature>
<proteinExistence type="predicted"/>
<feature type="transmembrane region" description="Helical" evidence="12">
    <location>
        <begin position="70"/>
        <end position="90"/>
    </location>
</feature>
<evidence type="ECO:0000256" key="5">
    <source>
        <dbReference type="ARBA" id="ARBA00022989"/>
    </source>
</evidence>
<evidence type="ECO:0000256" key="10">
    <source>
        <dbReference type="ARBA" id="ARBA00023157"/>
    </source>
</evidence>
<evidence type="ECO:0000256" key="2">
    <source>
        <dbReference type="ARBA" id="ARBA00022475"/>
    </source>
</evidence>
<feature type="transmembrane region" description="Helical" evidence="12">
    <location>
        <begin position="170"/>
        <end position="188"/>
    </location>
</feature>
<reference evidence="13 14" key="2">
    <citation type="submission" date="2024-01" db="EMBL/GenBank/DDBJ databases">
        <authorList>
            <person name="Xie X."/>
        </authorList>
    </citation>
    <scope>NUCLEOTIDE SEQUENCE [LARGE SCALE GENOMIC DNA]</scope>
    <source>
        <strain evidence="13">SCUT-1</strain>
    </source>
</reference>
<organism evidence="13 14">
    <name type="scientific">Candidatus Thiothrix phosphatis</name>
    <dbReference type="NCBI Taxonomy" id="3112415"/>
    <lineage>
        <taxon>Bacteria</taxon>
        <taxon>Pseudomonadati</taxon>
        <taxon>Pseudomonadota</taxon>
        <taxon>Gammaproteobacteria</taxon>
        <taxon>Thiotrichales</taxon>
        <taxon>Thiotrichaceae</taxon>
        <taxon>Thiothrix</taxon>
    </lineage>
</organism>
<dbReference type="EMBL" id="JAYMYJ010000105">
    <property type="protein sequence ID" value="MEB4591476.1"/>
    <property type="molecule type" value="Genomic_DNA"/>
</dbReference>
<evidence type="ECO:0000313" key="14">
    <source>
        <dbReference type="Proteomes" id="UP001308005"/>
    </source>
</evidence>
<feature type="transmembrane region" description="Helical" evidence="12">
    <location>
        <begin position="102"/>
        <end position="123"/>
    </location>
</feature>
<dbReference type="InterPro" id="IPR003780">
    <property type="entry name" value="COX15/CtaA_fam"/>
</dbReference>
<dbReference type="InterPro" id="IPR050450">
    <property type="entry name" value="COX15/CtaA_HemeA_synthase"/>
</dbReference>
<keyword evidence="14" id="KW-1185">Reference proteome</keyword>
<feature type="transmembrane region" description="Helical" evidence="12">
    <location>
        <begin position="129"/>
        <end position="149"/>
    </location>
</feature>
<accession>A0ABU6CXB6</accession>
<evidence type="ECO:0000256" key="3">
    <source>
        <dbReference type="ARBA" id="ARBA00022692"/>
    </source>
</evidence>